<reference evidence="7 8" key="1">
    <citation type="submission" date="2015-12" db="EMBL/GenBank/DDBJ databases">
        <title>The genome of Folsomia candida.</title>
        <authorList>
            <person name="Faddeeva A."/>
            <person name="Derks M.F."/>
            <person name="Anvar Y."/>
            <person name="Smit S."/>
            <person name="Van Straalen N."/>
            <person name="Roelofs D."/>
        </authorList>
    </citation>
    <scope>NUCLEOTIDE SEQUENCE [LARGE SCALE GENOMIC DNA]</scope>
    <source>
        <strain evidence="7 8">VU population</strain>
        <tissue evidence="7">Whole body</tissue>
    </source>
</reference>
<feature type="region of interest" description="Disordered" evidence="5">
    <location>
        <begin position="1"/>
        <end position="323"/>
    </location>
</feature>
<feature type="compositionally biased region" description="Basic and acidic residues" evidence="5">
    <location>
        <begin position="307"/>
        <end position="323"/>
    </location>
</feature>
<proteinExistence type="predicted"/>
<dbReference type="PANTHER" id="PTHR15272">
    <property type="entry name" value="CHROMATIN ASSEMBLY FACTOR 1 SUBUNIT A CAF-1 SUBUNIT A"/>
    <property type="match status" value="1"/>
</dbReference>
<dbReference type="GO" id="GO:0033186">
    <property type="term" value="C:CAF-1 complex"/>
    <property type="evidence" value="ECO:0007669"/>
    <property type="project" value="TreeGrafter"/>
</dbReference>
<keyword evidence="2" id="KW-0227">DNA damage</keyword>
<feature type="compositionally biased region" description="Acidic residues" evidence="5">
    <location>
        <begin position="648"/>
        <end position="668"/>
    </location>
</feature>
<dbReference type="EMBL" id="LNIX01000007">
    <property type="protein sequence ID" value="OXA52104.1"/>
    <property type="molecule type" value="Genomic_DNA"/>
</dbReference>
<feature type="compositionally biased region" description="Low complexity" evidence="5">
    <location>
        <begin position="9"/>
        <end position="33"/>
    </location>
</feature>
<comment type="caution">
    <text evidence="7">The sequence shown here is derived from an EMBL/GenBank/DDBJ whole genome shotgun (WGS) entry which is preliminary data.</text>
</comment>
<feature type="compositionally biased region" description="Acidic residues" evidence="5">
    <location>
        <begin position="481"/>
        <end position="526"/>
    </location>
</feature>
<feature type="compositionally biased region" description="Low complexity" evidence="5">
    <location>
        <begin position="87"/>
        <end position="105"/>
    </location>
</feature>
<keyword evidence="8" id="KW-1185">Reference proteome</keyword>
<dbReference type="PANTHER" id="PTHR15272:SF0">
    <property type="entry name" value="CHROMATIN ASSEMBLY FACTOR 1 SUBUNIT A"/>
    <property type="match status" value="1"/>
</dbReference>
<comment type="subcellular location">
    <subcellularLocation>
        <location evidence="1">Nucleus</location>
    </subcellularLocation>
</comment>
<dbReference type="Pfam" id="PF12253">
    <property type="entry name" value="CAF1A_dimeriz"/>
    <property type="match status" value="1"/>
</dbReference>
<evidence type="ECO:0000313" key="7">
    <source>
        <dbReference type="EMBL" id="OXA52104.1"/>
    </source>
</evidence>
<evidence type="ECO:0000259" key="6">
    <source>
        <dbReference type="Pfam" id="PF12253"/>
    </source>
</evidence>
<sequence length="679" mass="78014">MVSDPGHPTPTTSTAPPTSALDSDSMDDSSSTSRDGRDDDQSDVELVSDGNTSATSDKGGEKSGGDNSASDNSATSSSAMRACGSATPKTPSSNNRPPTSSSSSSSKKRKRLTSGERLSREKEQAEKRQKLEEERIRKEEEKRRKEQERQDKLKAKEQEKRDKDRQKEQERLERERVKEQERVKKEEERKKRDEAKEQERVKKEQELAKKAEEKKKREDERLKKEEEKRKQQEEKDRERQKAEEKRAKQASSFTKFFLKSPAPTKVKTLTVVEQPTFQRKTSGSLSSSGGDVESDKENSNDVPSQQDHTDRSNRMKTEVIEPSDDKADIQIVCIKKPEAEKFSPFPFQIKSNMAVAPLIRRNPLNGSEREYLEKVMEAMGLNNDESGSICFLSDLTQRAKMKQLRKSGRTLIQEDEEEEEETDKDIKIIMQDVIRPSEGCVRYRKKLLQFWDNRRPAYWGTWKRKATRVKAVKPLAKETDMDYEFDSDDEWEDEPDDAEEIENSDGEEEAEDAPEGEPLDEEDEDGWMVPHGYLSDNERDGEGAEDLEVIKLKEKEFFKSLKEQVKLGLPVIQTEKLSDFKMIFPPARSRKIRHSTRTITIRKSDDYPRPQGFLGMDLPSDEEGDMDWQESCSTPEDENEEKDRSSNSDDESTSSNDEEFEDDDEEDIKCELEGYPIEG</sequence>
<dbReference type="GO" id="GO:0005634">
    <property type="term" value="C:nucleus"/>
    <property type="evidence" value="ECO:0007669"/>
    <property type="project" value="UniProtKB-SubCell"/>
</dbReference>
<keyword evidence="3" id="KW-0234">DNA repair</keyword>
<dbReference type="OMA" id="DIQIVCI"/>
<gene>
    <name evidence="7" type="ORF">Fcan01_13433</name>
</gene>
<evidence type="ECO:0000256" key="3">
    <source>
        <dbReference type="ARBA" id="ARBA00023204"/>
    </source>
</evidence>
<dbReference type="GO" id="GO:0006334">
    <property type="term" value="P:nucleosome assembly"/>
    <property type="evidence" value="ECO:0007669"/>
    <property type="project" value="TreeGrafter"/>
</dbReference>
<feature type="compositionally biased region" description="Basic and acidic residues" evidence="5">
    <location>
        <begin position="113"/>
        <end position="247"/>
    </location>
</feature>
<feature type="region of interest" description="Disordered" evidence="5">
    <location>
        <begin position="600"/>
        <end position="679"/>
    </location>
</feature>
<feature type="compositionally biased region" description="Polar residues" evidence="5">
    <location>
        <begin position="271"/>
        <end position="289"/>
    </location>
</feature>
<keyword evidence="4" id="KW-0539">Nucleus</keyword>
<evidence type="ECO:0000256" key="1">
    <source>
        <dbReference type="ARBA" id="ARBA00004123"/>
    </source>
</evidence>
<feature type="compositionally biased region" description="Acidic residues" evidence="5">
    <location>
        <begin position="619"/>
        <end position="628"/>
    </location>
</feature>
<dbReference type="OrthoDB" id="79480at2759"/>
<feature type="compositionally biased region" description="Low complexity" evidence="5">
    <location>
        <begin position="66"/>
        <end position="79"/>
    </location>
</feature>
<feature type="region of interest" description="Disordered" evidence="5">
    <location>
        <begin position="481"/>
        <end position="543"/>
    </location>
</feature>
<protein>
    <submittedName>
        <fullName evidence="7">Chromatin assembly factor 1 subunit A</fullName>
    </submittedName>
</protein>
<dbReference type="Proteomes" id="UP000198287">
    <property type="component" value="Unassembled WGS sequence"/>
</dbReference>
<feature type="domain" description="Chromatin assembly factor 1 subunit A dimerization" evidence="6">
    <location>
        <begin position="446"/>
        <end position="514"/>
    </location>
</feature>
<evidence type="ECO:0000313" key="8">
    <source>
        <dbReference type="Proteomes" id="UP000198287"/>
    </source>
</evidence>
<evidence type="ECO:0000256" key="4">
    <source>
        <dbReference type="ARBA" id="ARBA00023242"/>
    </source>
</evidence>
<dbReference type="InterPro" id="IPR022043">
    <property type="entry name" value="CAF1A_DD"/>
</dbReference>
<dbReference type="STRING" id="158441.A0A226E4Z7"/>
<accession>A0A226E4Z7</accession>
<evidence type="ECO:0000256" key="2">
    <source>
        <dbReference type="ARBA" id="ARBA00022763"/>
    </source>
</evidence>
<evidence type="ECO:0000256" key="5">
    <source>
        <dbReference type="SAM" id="MobiDB-lite"/>
    </source>
</evidence>
<organism evidence="7 8">
    <name type="scientific">Folsomia candida</name>
    <name type="common">Springtail</name>
    <dbReference type="NCBI Taxonomy" id="158441"/>
    <lineage>
        <taxon>Eukaryota</taxon>
        <taxon>Metazoa</taxon>
        <taxon>Ecdysozoa</taxon>
        <taxon>Arthropoda</taxon>
        <taxon>Hexapoda</taxon>
        <taxon>Collembola</taxon>
        <taxon>Entomobryomorpha</taxon>
        <taxon>Isotomoidea</taxon>
        <taxon>Isotomidae</taxon>
        <taxon>Proisotominae</taxon>
        <taxon>Folsomia</taxon>
    </lineage>
</organism>
<dbReference type="GO" id="GO:0006281">
    <property type="term" value="P:DNA repair"/>
    <property type="evidence" value="ECO:0007669"/>
    <property type="project" value="UniProtKB-KW"/>
</dbReference>
<name>A0A226E4Z7_FOLCA</name>
<dbReference type="AlphaFoldDB" id="A0A226E4Z7"/>